<dbReference type="PROSITE" id="PS50977">
    <property type="entry name" value="HTH_TETR_2"/>
    <property type="match status" value="1"/>
</dbReference>
<keyword evidence="2 4" id="KW-0238">DNA-binding</keyword>
<dbReference type="SUPFAM" id="SSF46689">
    <property type="entry name" value="Homeodomain-like"/>
    <property type="match status" value="1"/>
</dbReference>
<dbReference type="Pfam" id="PF17928">
    <property type="entry name" value="TetR_C_22"/>
    <property type="match status" value="1"/>
</dbReference>
<evidence type="ECO:0000313" key="7">
    <source>
        <dbReference type="Proteomes" id="UP001597213"/>
    </source>
</evidence>
<dbReference type="InterPro" id="IPR041674">
    <property type="entry name" value="TetR_C_22"/>
</dbReference>
<keyword evidence="1" id="KW-0805">Transcription regulation</keyword>
<evidence type="ECO:0000259" key="5">
    <source>
        <dbReference type="PROSITE" id="PS50977"/>
    </source>
</evidence>
<name>A0ABW4R5Z7_9RHOB</name>
<gene>
    <name evidence="6" type="ORF">ACFSCT_08050</name>
</gene>
<dbReference type="PANTHER" id="PTHR30055:SF234">
    <property type="entry name" value="HTH-TYPE TRANSCRIPTIONAL REGULATOR BETI"/>
    <property type="match status" value="1"/>
</dbReference>
<keyword evidence="3" id="KW-0804">Transcription</keyword>
<dbReference type="EMBL" id="JBHUEN010000020">
    <property type="protein sequence ID" value="MFD1881664.1"/>
    <property type="molecule type" value="Genomic_DNA"/>
</dbReference>
<accession>A0ABW4R5Z7</accession>
<reference evidence="7" key="1">
    <citation type="journal article" date="2019" name="Int. J. Syst. Evol. Microbiol.">
        <title>The Global Catalogue of Microorganisms (GCM) 10K type strain sequencing project: providing services to taxonomists for standard genome sequencing and annotation.</title>
        <authorList>
            <consortium name="The Broad Institute Genomics Platform"/>
            <consortium name="The Broad Institute Genome Sequencing Center for Infectious Disease"/>
            <person name="Wu L."/>
            <person name="Ma J."/>
        </authorList>
    </citation>
    <scope>NUCLEOTIDE SEQUENCE [LARGE SCALE GENOMIC DNA]</scope>
    <source>
        <strain evidence="7">CCUG 56029</strain>
    </source>
</reference>
<dbReference type="PRINTS" id="PR00455">
    <property type="entry name" value="HTHTETR"/>
</dbReference>
<sequence length="199" mass="21873">MAEGTVEGVVRLVPTQKRSRERFEKILSAAQDLLLEKGAEGFRMSELVQRSGVPFGSLYQYFPDRSAVLGTLAERYNAEGRACVAAELTRLRQPSDRPQVLSRITDGFYRMYQDYPVMRAVWQATQADPVLQRLDAQDSAQLARMLAEAQSGTTADAEAFARAGLAITLIGAAVRHAITLPPAEADLVLTEFKRLIGAT</sequence>
<evidence type="ECO:0000313" key="6">
    <source>
        <dbReference type="EMBL" id="MFD1881664.1"/>
    </source>
</evidence>
<comment type="caution">
    <text evidence="6">The sequence shown here is derived from an EMBL/GenBank/DDBJ whole genome shotgun (WGS) entry which is preliminary data.</text>
</comment>
<dbReference type="Proteomes" id="UP001597213">
    <property type="component" value="Unassembled WGS sequence"/>
</dbReference>
<dbReference type="PANTHER" id="PTHR30055">
    <property type="entry name" value="HTH-TYPE TRANSCRIPTIONAL REGULATOR RUTR"/>
    <property type="match status" value="1"/>
</dbReference>
<dbReference type="Pfam" id="PF00440">
    <property type="entry name" value="TetR_N"/>
    <property type="match status" value="1"/>
</dbReference>
<feature type="DNA-binding region" description="H-T-H motif" evidence="4">
    <location>
        <begin position="43"/>
        <end position="62"/>
    </location>
</feature>
<dbReference type="RefSeq" id="WP_379141695.1">
    <property type="nucleotide sequence ID" value="NZ_JBHUEN010000020.1"/>
</dbReference>
<dbReference type="InterPro" id="IPR001647">
    <property type="entry name" value="HTH_TetR"/>
</dbReference>
<evidence type="ECO:0000256" key="1">
    <source>
        <dbReference type="ARBA" id="ARBA00023015"/>
    </source>
</evidence>
<dbReference type="Gene3D" id="1.10.357.10">
    <property type="entry name" value="Tetracycline Repressor, domain 2"/>
    <property type="match status" value="1"/>
</dbReference>
<organism evidence="6 7">
    <name type="scientific">Paracoccus pacificus</name>
    <dbReference type="NCBI Taxonomy" id="1463598"/>
    <lineage>
        <taxon>Bacteria</taxon>
        <taxon>Pseudomonadati</taxon>
        <taxon>Pseudomonadota</taxon>
        <taxon>Alphaproteobacteria</taxon>
        <taxon>Rhodobacterales</taxon>
        <taxon>Paracoccaceae</taxon>
        <taxon>Paracoccus</taxon>
    </lineage>
</organism>
<dbReference type="InterPro" id="IPR009057">
    <property type="entry name" value="Homeodomain-like_sf"/>
</dbReference>
<keyword evidence="7" id="KW-1185">Reference proteome</keyword>
<evidence type="ECO:0000256" key="4">
    <source>
        <dbReference type="PROSITE-ProRule" id="PRU00335"/>
    </source>
</evidence>
<evidence type="ECO:0000256" key="2">
    <source>
        <dbReference type="ARBA" id="ARBA00023125"/>
    </source>
</evidence>
<proteinExistence type="predicted"/>
<protein>
    <submittedName>
        <fullName evidence="6">TetR family transcriptional regulator</fullName>
    </submittedName>
</protein>
<evidence type="ECO:0000256" key="3">
    <source>
        <dbReference type="ARBA" id="ARBA00023163"/>
    </source>
</evidence>
<feature type="domain" description="HTH tetR-type" evidence="5">
    <location>
        <begin position="20"/>
        <end position="80"/>
    </location>
</feature>
<dbReference type="InterPro" id="IPR050109">
    <property type="entry name" value="HTH-type_TetR-like_transc_reg"/>
</dbReference>